<comment type="function">
    <text evidence="7">One of the primary rRNA binding proteins, this protein initially binds near the 5'-end of the 23S rRNA. It is important during the early stages of 50S assembly. It makes multiple contacts with different domains of the 23S rRNA in the assembled 50S subunit and ribosome.</text>
</comment>
<sequence>MELVLKDAQSALEVSETTFGREFNEALIHQVVTAYAAGSRQGTRAQKTRSEVSGGGKKPWRQKGTGRARAGTIRSPLWRSGGVTFAAKTQDHSQKVNKKMYRGAIRSILSELVRQERLIVVEAFTVEAPKTKDLVAKLKEYELNDVLIITPEVDENLFLAARNLYKVDVRDVAGIDPVSLIAFDKVLVTADAVKQIEEWLA</sequence>
<comment type="caution">
    <text evidence="9">The sequence shown here is derived from an EMBL/GenBank/DDBJ whole genome shotgun (WGS) entry which is preliminary data.</text>
</comment>
<evidence type="ECO:0000313" key="9">
    <source>
        <dbReference type="EMBL" id="RKF21417.1"/>
    </source>
</evidence>
<reference evidence="9 10" key="1">
    <citation type="submission" date="2018-09" db="EMBL/GenBank/DDBJ databases">
        <authorList>
            <person name="Wang Z."/>
        </authorList>
    </citation>
    <scope>NUCLEOTIDE SEQUENCE [LARGE SCALE GENOMIC DNA]</scope>
    <source>
        <strain evidence="9 10">ALS 81</strain>
    </source>
</reference>
<dbReference type="NCBIfam" id="TIGR03953">
    <property type="entry name" value="rplD_bact"/>
    <property type="match status" value="1"/>
</dbReference>
<evidence type="ECO:0000256" key="3">
    <source>
        <dbReference type="ARBA" id="ARBA00022884"/>
    </source>
</evidence>
<keyword evidence="10" id="KW-1185">Reference proteome</keyword>
<dbReference type="FunFam" id="3.40.1370.10:FF:000001">
    <property type="entry name" value="50S ribosomal protein L4"/>
    <property type="match status" value="1"/>
</dbReference>
<comment type="subunit">
    <text evidence="7">Part of the 50S ribosomal subunit.</text>
</comment>
<protein>
    <recommendedName>
        <fullName evidence="6 7">Large ribosomal subunit protein uL4</fullName>
    </recommendedName>
</protein>
<evidence type="ECO:0000313" key="10">
    <source>
        <dbReference type="Proteomes" id="UP000286482"/>
    </source>
</evidence>
<evidence type="ECO:0000256" key="6">
    <source>
        <dbReference type="ARBA" id="ARBA00035244"/>
    </source>
</evidence>
<dbReference type="HAMAP" id="MF_01328_B">
    <property type="entry name" value="Ribosomal_uL4_B"/>
    <property type="match status" value="1"/>
</dbReference>
<evidence type="ECO:0000256" key="2">
    <source>
        <dbReference type="ARBA" id="ARBA00022730"/>
    </source>
</evidence>
<keyword evidence="3 7" id="KW-0694">RNA-binding</keyword>
<keyword evidence="5 7" id="KW-0687">Ribonucleoprotein</keyword>
<dbReference type="GO" id="GO:0006412">
    <property type="term" value="P:translation"/>
    <property type="evidence" value="ECO:0007669"/>
    <property type="project" value="UniProtKB-UniRule"/>
</dbReference>
<dbReference type="GO" id="GO:1990904">
    <property type="term" value="C:ribonucleoprotein complex"/>
    <property type="evidence" value="ECO:0007669"/>
    <property type="project" value="UniProtKB-KW"/>
</dbReference>
<organism evidence="9 10">
    <name type="scientific">Alginatibacterium sediminis</name>
    <dbReference type="NCBI Taxonomy" id="2164068"/>
    <lineage>
        <taxon>Bacteria</taxon>
        <taxon>Pseudomonadati</taxon>
        <taxon>Pseudomonadota</taxon>
        <taxon>Gammaproteobacteria</taxon>
        <taxon>Alteromonadales</taxon>
        <taxon>Alteromonadaceae</taxon>
        <taxon>Alginatibacterium</taxon>
    </lineage>
</organism>
<dbReference type="GO" id="GO:0005840">
    <property type="term" value="C:ribosome"/>
    <property type="evidence" value="ECO:0007669"/>
    <property type="project" value="UniProtKB-KW"/>
</dbReference>
<evidence type="ECO:0000256" key="5">
    <source>
        <dbReference type="ARBA" id="ARBA00023274"/>
    </source>
</evidence>
<evidence type="ECO:0000256" key="4">
    <source>
        <dbReference type="ARBA" id="ARBA00022980"/>
    </source>
</evidence>
<dbReference type="Proteomes" id="UP000286482">
    <property type="component" value="Unassembled WGS sequence"/>
</dbReference>
<dbReference type="OrthoDB" id="9803201at2"/>
<name>A0A420EL37_9ALTE</name>
<feature type="region of interest" description="Disordered" evidence="8">
    <location>
        <begin position="39"/>
        <end position="71"/>
    </location>
</feature>
<accession>A0A420EL37</accession>
<dbReference type="InterPro" id="IPR023574">
    <property type="entry name" value="Ribosomal_uL4_dom_sf"/>
</dbReference>
<gene>
    <name evidence="7" type="primary">rplD</name>
    <name evidence="9" type="ORF">DBZ36_01850</name>
</gene>
<proteinExistence type="inferred from homology"/>
<dbReference type="SUPFAM" id="SSF52166">
    <property type="entry name" value="Ribosomal protein L4"/>
    <property type="match status" value="1"/>
</dbReference>
<comment type="function">
    <text evidence="7">Forms part of the polypeptide exit tunnel.</text>
</comment>
<dbReference type="InterPro" id="IPR013005">
    <property type="entry name" value="Ribosomal_uL4-like"/>
</dbReference>
<dbReference type="RefSeq" id="WP_120353221.1">
    <property type="nucleotide sequence ID" value="NZ_RAQO01000002.1"/>
</dbReference>
<dbReference type="GO" id="GO:0019843">
    <property type="term" value="F:rRNA binding"/>
    <property type="evidence" value="ECO:0007669"/>
    <property type="project" value="UniProtKB-UniRule"/>
</dbReference>
<dbReference type="AlphaFoldDB" id="A0A420EL37"/>
<evidence type="ECO:0000256" key="1">
    <source>
        <dbReference type="ARBA" id="ARBA00010528"/>
    </source>
</evidence>
<dbReference type="PANTHER" id="PTHR10746:SF6">
    <property type="entry name" value="LARGE RIBOSOMAL SUBUNIT PROTEIN UL4M"/>
    <property type="match status" value="1"/>
</dbReference>
<evidence type="ECO:0000256" key="8">
    <source>
        <dbReference type="SAM" id="MobiDB-lite"/>
    </source>
</evidence>
<comment type="similarity">
    <text evidence="1 7">Belongs to the universal ribosomal protein uL4 family.</text>
</comment>
<keyword evidence="4 7" id="KW-0689">Ribosomal protein</keyword>
<evidence type="ECO:0000256" key="7">
    <source>
        <dbReference type="HAMAP-Rule" id="MF_01328"/>
    </source>
</evidence>
<dbReference type="Gene3D" id="3.40.1370.10">
    <property type="match status" value="1"/>
</dbReference>
<dbReference type="InterPro" id="IPR002136">
    <property type="entry name" value="Ribosomal_uL4"/>
</dbReference>
<dbReference type="GO" id="GO:0003735">
    <property type="term" value="F:structural constituent of ribosome"/>
    <property type="evidence" value="ECO:0007669"/>
    <property type="project" value="InterPro"/>
</dbReference>
<keyword evidence="2 7" id="KW-0699">rRNA-binding</keyword>
<dbReference type="PANTHER" id="PTHR10746">
    <property type="entry name" value="50S RIBOSOMAL PROTEIN L4"/>
    <property type="match status" value="1"/>
</dbReference>
<dbReference type="Pfam" id="PF00573">
    <property type="entry name" value="Ribosomal_L4"/>
    <property type="match status" value="1"/>
</dbReference>
<dbReference type="EMBL" id="RAQO01000002">
    <property type="protein sequence ID" value="RKF21417.1"/>
    <property type="molecule type" value="Genomic_DNA"/>
</dbReference>